<gene>
    <name evidence="1" type="ORF">FBU59_002592</name>
</gene>
<dbReference type="EMBL" id="JANBPW010001453">
    <property type="protein sequence ID" value="KAJ1944464.1"/>
    <property type="molecule type" value="Genomic_DNA"/>
</dbReference>
<accession>A0ACC1JAW7</accession>
<evidence type="ECO:0000313" key="2">
    <source>
        <dbReference type="Proteomes" id="UP001150603"/>
    </source>
</evidence>
<organism evidence="1 2">
    <name type="scientific">Linderina macrospora</name>
    <dbReference type="NCBI Taxonomy" id="4868"/>
    <lineage>
        <taxon>Eukaryota</taxon>
        <taxon>Fungi</taxon>
        <taxon>Fungi incertae sedis</taxon>
        <taxon>Zoopagomycota</taxon>
        <taxon>Kickxellomycotina</taxon>
        <taxon>Kickxellomycetes</taxon>
        <taxon>Kickxellales</taxon>
        <taxon>Kickxellaceae</taxon>
        <taxon>Linderina</taxon>
    </lineage>
</organism>
<reference evidence="1" key="1">
    <citation type="submission" date="2022-07" db="EMBL/GenBank/DDBJ databases">
        <title>Phylogenomic reconstructions and comparative analyses of Kickxellomycotina fungi.</title>
        <authorList>
            <person name="Reynolds N.K."/>
            <person name="Stajich J.E."/>
            <person name="Barry K."/>
            <person name="Grigoriev I.V."/>
            <person name="Crous P."/>
            <person name="Smith M.E."/>
        </authorList>
    </citation>
    <scope>NUCLEOTIDE SEQUENCE</scope>
    <source>
        <strain evidence="1">NRRL 5244</strain>
    </source>
</reference>
<keyword evidence="2" id="KW-1185">Reference proteome</keyword>
<comment type="caution">
    <text evidence="1">The sequence shown here is derived from an EMBL/GenBank/DDBJ whole genome shotgun (WGS) entry which is preliminary data.</text>
</comment>
<name>A0ACC1JAW7_9FUNG</name>
<feature type="non-terminal residue" evidence="1">
    <location>
        <position position="294"/>
    </location>
</feature>
<proteinExistence type="predicted"/>
<sequence>MADKHQLQAKREKLNNLLSTLRSNREPLTAADYNEFLEGYMETRDPRGGLSVLVEMRRQALMPTTAQYNIVLKTAARDYDSRAIFDIGEEMRIAGVPVDADGYATFFNQLLLSLSKRGQPELAYSVYQEMQQRKISVHRNSCHELICALGSVDEVDIAFEILRNALANALSFDHTTNLSLLRAAGASLHHDAFRHCFEQLVHVFSASLAEGDYIMGLNVAARHGDTTLAAEIISAMQGRDYALQEHHFEPLLESLVRRAQWLPAFRVLHTMRAAGHGTGPATVRCLTRALIGDR</sequence>
<dbReference type="Proteomes" id="UP001150603">
    <property type="component" value="Unassembled WGS sequence"/>
</dbReference>
<protein>
    <submittedName>
        <fullName evidence="1">Uncharacterized protein</fullName>
    </submittedName>
</protein>
<evidence type="ECO:0000313" key="1">
    <source>
        <dbReference type="EMBL" id="KAJ1944464.1"/>
    </source>
</evidence>